<dbReference type="AlphaFoldDB" id="A0A3Q3L4Y7"/>
<dbReference type="GO" id="GO:0035082">
    <property type="term" value="P:axoneme assembly"/>
    <property type="evidence" value="ECO:0007669"/>
    <property type="project" value="Ensembl"/>
</dbReference>
<dbReference type="GO" id="GO:0005929">
    <property type="term" value="C:cilium"/>
    <property type="evidence" value="ECO:0007669"/>
    <property type="project" value="TreeGrafter"/>
</dbReference>
<dbReference type="GeneTree" id="ENSGT00440000035688"/>
<dbReference type="GO" id="GO:0060287">
    <property type="term" value="P:epithelial cilium movement involved in determination of left/right asymmetry"/>
    <property type="evidence" value="ECO:0007669"/>
    <property type="project" value="Ensembl"/>
</dbReference>
<name>A0A3Q3L4Y7_9TELE</name>
<dbReference type="Ensembl" id="ENSMAMT00000009243.2">
    <property type="protein sequence ID" value="ENSMAMP00000009013.2"/>
    <property type="gene ID" value="ENSMAMG00000006097.2"/>
</dbReference>
<feature type="coiled-coil region" evidence="1">
    <location>
        <begin position="589"/>
        <end position="651"/>
    </location>
</feature>
<proteinExistence type="predicted"/>
<dbReference type="RefSeq" id="XP_026158224.1">
    <property type="nucleotide sequence ID" value="XM_026302439.1"/>
</dbReference>
<protein>
    <submittedName>
        <fullName evidence="3">Coiled-coil domain 40 molecular ruler complex subunit</fullName>
    </submittedName>
</protein>
<evidence type="ECO:0000256" key="1">
    <source>
        <dbReference type="SAM" id="Coils"/>
    </source>
</evidence>
<keyword evidence="1" id="KW-0175">Coiled coil</keyword>
<dbReference type="InterPro" id="IPR037386">
    <property type="entry name" value="CCDC40"/>
</dbReference>
<dbReference type="PANTHER" id="PTHR16275:SF8">
    <property type="entry name" value="COILED-COIL DOMAIN-CONTAINING PROTEIN 40"/>
    <property type="match status" value="1"/>
</dbReference>
<keyword evidence="4" id="KW-1185">Reference proteome</keyword>
<organism evidence="3 4">
    <name type="scientific">Mastacembelus armatus</name>
    <name type="common">zig-zag eel</name>
    <dbReference type="NCBI Taxonomy" id="205130"/>
    <lineage>
        <taxon>Eukaryota</taxon>
        <taxon>Metazoa</taxon>
        <taxon>Chordata</taxon>
        <taxon>Craniata</taxon>
        <taxon>Vertebrata</taxon>
        <taxon>Euteleostomi</taxon>
        <taxon>Actinopterygii</taxon>
        <taxon>Neopterygii</taxon>
        <taxon>Teleostei</taxon>
        <taxon>Neoteleostei</taxon>
        <taxon>Acanthomorphata</taxon>
        <taxon>Anabantaria</taxon>
        <taxon>Synbranchiformes</taxon>
        <taxon>Mastacembelidae</taxon>
        <taxon>Mastacembelus</taxon>
    </lineage>
</organism>
<dbReference type="Proteomes" id="UP000261640">
    <property type="component" value="Unplaced"/>
</dbReference>
<dbReference type="GO" id="GO:0005576">
    <property type="term" value="C:extracellular region"/>
    <property type="evidence" value="ECO:0007669"/>
    <property type="project" value="GOC"/>
</dbReference>
<dbReference type="GO" id="GO:0005737">
    <property type="term" value="C:cytoplasm"/>
    <property type="evidence" value="ECO:0007669"/>
    <property type="project" value="TreeGrafter"/>
</dbReference>
<feature type="region of interest" description="Disordered" evidence="2">
    <location>
        <begin position="185"/>
        <end position="214"/>
    </location>
</feature>
<dbReference type="STRING" id="205130.ENSMAMP00000009013"/>
<dbReference type="GO" id="GO:0048793">
    <property type="term" value="P:pronephros development"/>
    <property type="evidence" value="ECO:0007669"/>
    <property type="project" value="Ensembl"/>
</dbReference>
<dbReference type="InParanoid" id="A0A3Q3L4Y7"/>
<feature type="coiled-coil region" evidence="1">
    <location>
        <begin position="276"/>
        <end position="331"/>
    </location>
</feature>
<sequence length="976" mass="111390">MQSVGGEGGREEESSSHGDTDTKTQDATDNAAEDCGVTVPPAQQSPSVSEPDELVYQPYPDLSGAEEHFPGATNSVQDNIDHVMLTPHLSNLNISENMDDQEKEAEDEEEFIVLDPEHPLVKRQQAALSSQLRKQLERTDMGLKEKMAIEKADDSHTLEMGVEMFRIQEQLARLYTTLEDRNQTKAQAEVKHQQAQDQLEAMKSKFSSTTSQDSKAKASASQLQAEIDNLMLQLIFTQGVSEDLRSNVKVMKNATRKAGVEKTQAEEQKLKQDLYVEHLTKDMERLTQQIAMYEAQTNAQTEETKAAKEALSEAEMEMESLIIARKQLLQQWNSSLMGVRRRDEAFGAMQEAICEVEHQLILLDREIEGYKKSTTEEQEQNETLTMQLNWSQMDIATSKNLISQKQAQREALQAHYSTCLRTLRETERTFARLTKEMNTHQAEVNDQRRQLEKESAVRLDLEDKIMTTMQQKLTHNKAAKYSQRLSSKVATLKKEKMSQLWQLENEVMTIGVESNEVSKHLESLASTQEGLNKNIAKYNKILTFNQDKLSSFITLIGQKQATIANYNRKICQIAASTGHEDLSPLQIKVEALIAQIEELAANIKNDQQLWMKRQGTLVRLTQEIEANSNNILKLQTEYTSMQQKKIRLESQTEAEHREQTELEKNAKMLRRDLIKLNTLLGRNGQLSQALEQENTLMETDFLQRLKEAERECIEMKMTHEKTQEEKERLLNSSVEAERQIMLWEKKTQLVKETCSAVDSEVGQGEIQMMKAEIHRMEVRLNQLTKQQEQLLRESEATVARRETIMLRRDAMVRTSHKQTTKGEVGHLIQSLQRKIQDTHKHVTECDQVIRELQESQVSLSNRLAQQKQQLTELCGTSYVLDPDFINLQDTKDRNLAHLVTLQSRTKKLQEVCNGSYQAASTSESIGTALQSQIQHVHAASTILHRVCEEFPQHQGALHRLSLALAARTQALDQETS</sequence>
<evidence type="ECO:0000313" key="4">
    <source>
        <dbReference type="Proteomes" id="UP000261640"/>
    </source>
</evidence>
<feature type="compositionally biased region" description="Basic and acidic residues" evidence="2">
    <location>
        <begin position="8"/>
        <end position="26"/>
    </location>
</feature>
<feature type="compositionally biased region" description="Basic and acidic residues" evidence="2">
    <location>
        <begin position="185"/>
        <end position="194"/>
    </location>
</feature>
<feature type="coiled-coil region" evidence="1">
    <location>
        <begin position="705"/>
        <end position="800"/>
    </location>
</feature>
<dbReference type="GeneID" id="113127719"/>
<dbReference type="FunCoup" id="A0A3Q3L4Y7">
    <property type="interactions" value="63"/>
</dbReference>
<dbReference type="Pfam" id="PF08647">
    <property type="entry name" value="BRE1"/>
    <property type="match status" value="1"/>
</dbReference>
<dbReference type="OrthoDB" id="188741at2759"/>
<accession>A0A3Q3L4Y7</accession>
<reference evidence="3" key="2">
    <citation type="submission" date="2025-09" db="UniProtKB">
        <authorList>
            <consortium name="Ensembl"/>
        </authorList>
    </citation>
    <scope>IDENTIFICATION</scope>
</reference>
<evidence type="ECO:0000256" key="2">
    <source>
        <dbReference type="SAM" id="MobiDB-lite"/>
    </source>
</evidence>
<dbReference type="GO" id="GO:0003146">
    <property type="term" value="P:heart jogging"/>
    <property type="evidence" value="ECO:0007669"/>
    <property type="project" value="Ensembl"/>
</dbReference>
<reference evidence="3" key="1">
    <citation type="submission" date="2025-08" db="UniProtKB">
        <authorList>
            <consortium name="Ensembl"/>
        </authorList>
    </citation>
    <scope>IDENTIFICATION</scope>
</reference>
<dbReference type="PANTHER" id="PTHR16275">
    <property type="entry name" value="COILED-COIL DOMAIN-CONTAINING PROTEIN 40"/>
    <property type="match status" value="1"/>
</dbReference>
<feature type="region of interest" description="Disordered" evidence="2">
    <location>
        <begin position="1"/>
        <end position="74"/>
    </location>
</feature>
<dbReference type="GO" id="GO:0001947">
    <property type="term" value="P:heart looping"/>
    <property type="evidence" value="ECO:0007669"/>
    <property type="project" value="Ensembl"/>
</dbReference>
<dbReference type="SMR" id="A0A3Q3L4Y7"/>
<dbReference type="CTD" id="55036"/>
<evidence type="ECO:0000313" key="3">
    <source>
        <dbReference type="Ensembl" id="ENSMAMP00000009013.2"/>
    </source>
</evidence>
<feature type="coiled-coil region" evidence="1">
    <location>
        <begin position="423"/>
        <end position="464"/>
    </location>
</feature>